<comment type="caution">
    <text evidence="1">The sequence shown here is derived from an EMBL/GenBank/DDBJ whole genome shotgun (WGS) entry which is preliminary data.</text>
</comment>
<feature type="non-terminal residue" evidence="1">
    <location>
        <position position="1"/>
    </location>
</feature>
<sequence>YSNMYWGLNTLLSVTYYDSYPRLYDFNPSYPSTILGEPVLAETPDAAGRSTKGLPVMSLVKNIEDDSWTKTYTYYDQKGRAIGTYSINHLGGYTQTESKLDFAGTVQKMVTRHKRLSTDTERVITETFTYDHQNRLLVHKHQV</sequence>
<evidence type="ECO:0008006" key="3">
    <source>
        <dbReference type="Google" id="ProtNLM"/>
    </source>
</evidence>
<dbReference type="Proteomes" id="UP000037953">
    <property type="component" value="Unassembled WGS sequence"/>
</dbReference>
<accession>A0A0N0ITN5</accession>
<proteinExistence type="predicted"/>
<feature type="non-terminal residue" evidence="1">
    <location>
        <position position="143"/>
    </location>
</feature>
<dbReference type="EMBL" id="LJOD01000074">
    <property type="protein sequence ID" value="KPE48913.1"/>
    <property type="molecule type" value="Genomic_DNA"/>
</dbReference>
<reference evidence="1 2" key="1">
    <citation type="journal article" date="2015" name="Genom Data">
        <title>Draft genome sequence of a multidrug-resistant Chryseobacterium indologenes isolate from Malaysia.</title>
        <authorList>
            <person name="Yu C.Y."/>
            <person name="Ang G.Y."/>
            <person name="Cheng H.J."/>
            <person name="Cheong Y.M."/>
            <person name="Yin W.F."/>
            <person name="Chan K.G."/>
        </authorList>
    </citation>
    <scope>NUCLEOTIDE SEQUENCE [LARGE SCALE GENOMIC DNA]</scope>
    <source>
        <strain evidence="1 2">CI_885</strain>
    </source>
</reference>
<evidence type="ECO:0000313" key="2">
    <source>
        <dbReference type="Proteomes" id="UP000037953"/>
    </source>
</evidence>
<protein>
    <recommendedName>
        <fullName evidence="3">Sugar-binding protein</fullName>
    </recommendedName>
</protein>
<gene>
    <name evidence="1" type="ORF">AOB46_22825</name>
</gene>
<evidence type="ECO:0000313" key="1">
    <source>
        <dbReference type="EMBL" id="KPE48913.1"/>
    </source>
</evidence>
<dbReference type="AlphaFoldDB" id="A0A0N0ITN5"/>
<reference evidence="2" key="2">
    <citation type="submission" date="2015-09" db="EMBL/GenBank/DDBJ databases">
        <title>Draft genome sequence of a multidrug-resistant Chryseobacterium indologenes isolate from Malaysia.</title>
        <authorList>
            <person name="Yu C.Y."/>
            <person name="Ang G.Y."/>
            <person name="Chan K.-G."/>
        </authorList>
    </citation>
    <scope>NUCLEOTIDE SEQUENCE [LARGE SCALE GENOMIC DNA]</scope>
    <source>
        <strain evidence="2">CI_885</strain>
    </source>
</reference>
<name>A0A0N0ITN5_CHRID</name>
<organism evidence="1 2">
    <name type="scientific">Chryseobacterium indologenes</name>
    <name type="common">Flavobacterium indologenes</name>
    <dbReference type="NCBI Taxonomy" id="253"/>
    <lineage>
        <taxon>Bacteria</taxon>
        <taxon>Pseudomonadati</taxon>
        <taxon>Bacteroidota</taxon>
        <taxon>Flavobacteriia</taxon>
        <taxon>Flavobacteriales</taxon>
        <taxon>Weeksellaceae</taxon>
        <taxon>Chryseobacterium group</taxon>
        <taxon>Chryseobacterium</taxon>
    </lineage>
</organism>